<dbReference type="Pfam" id="PF02550">
    <property type="entry name" value="AcetylCoA_hydro"/>
    <property type="match status" value="1"/>
</dbReference>
<dbReference type="InterPro" id="IPR037171">
    <property type="entry name" value="NagB/RpiA_transferase-like"/>
</dbReference>
<dbReference type="STRING" id="229921.ADN01_06640"/>
<organism evidence="5 6">
    <name type="scientific">Levilinea saccharolytica</name>
    <dbReference type="NCBI Taxonomy" id="229921"/>
    <lineage>
        <taxon>Bacteria</taxon>
        <taxon>Bacillati</taxon>
        <taxon>Chloroflexota</taxon>
        <taxon>Anaerolineae</taxon>
        <taxon>Anaerolineales</taxon>
        <taxon>Anaerolineaceae</taxon>
        <taxon>Levilinea</taxon>
    </lineage>
</organism>
<dbReference type="AlphaFoldDB" id="A0A0P6Y695"/>
<dbReference type="GO" id="GO:0006083">
    <property type="term" value="P:acetate metabolic process"/>
    <property type="evidence" value="ECO:0007669"/>
    <property type="project" value="InterPro"/>
</dbReference>
<dbReference type="InterPro" id="IPR038460">
    <property type="entry name" value="AcetylCoA_hyd_C_sf"/>
</dbReference>
<evidence type="ECO:0000256" key="2">
    <source>
        <dbReference type="ARBA" id="ARBA00022679"/>
    </source>
</evidence>
<comment type="similarity">
    <text evidence="1">Belongs to the acetyl-CoA hydrolase/transferase family.</text>
</comment>
<evidence type="ECO:0000259" key="3">
    <source>
        <dbReference type="Pfam" id="PF02550"/>
    </source>
</evidence>
<dbReference type="InterPro" id="IPR003702">
    <property type="entry name" value="ActCoA_hydro_N"/>
</dbReference>
<dbReference type="Gene3D" id="3.40.1080.20">
    <property type="entry name" value="Acetyl-CoA hydrolase/transferase C-terminal domain"/>
    <property type="match status" value="1"/>
</dbReference>
<dbReference type="PANTHER" id="PTHR21432">
    <property type="entry name" value="ACETYL-COA HYDROLASE-RELATED"/>
    <property type="match status" value="1"/>
</dbReference>
<feature type="domain" description="Acetyl-CoA hydrolase/transferase N-terminal" evidence="3">
    <location>
        <begin position="5"/>
        <end position="178"/>
    </location>
</feature>
<dbReference type="SUPFAM" id="SSF100950">
    <property type="entry name" value="NagB/RpiA/CoA transferase-like"/>
    <property type="match status" value="2"/>
</dbReference>
<proteinExistence type="inferred from homology"/>
<accession>A0A0P6Y695</accession>
<reference evidence="5 6" key="1">
    <citation type="submission" date="2015-07" db="EMBL/GenBank/DDBJ databases">
        <title>Genome sequence of Levilinea saccharolytica DSM 16555.</title>
        <authorList>
            <person name="Hemp J."/>
            <person name="Ward L.M."/>
            <person name="Pace L.A."/>
            <person name="Fischer W.W."/>
        </authorList>
    </citation>
    <scope>NUCLEOTIDE SEQUENCE [LARGE SCALE GENOMIC DNA]</scope>
    <source>
        <strain evidence="5 6">KIBI-1</strain>
    </source>
</reference>
<dbReference type="Proteomes" id="UP000050501">
    <property type="component" value="Unassembled WGS sequence"/>
</dbReference>
<dbReference type="InterPro" id="IPR026888">
    <property type="entry name" value="AcetylCoA_hyd_C"/>
</dbReference>
<evidence type="ECO:0000259" key="4">
    <source>
        <dbReference type="Pfam" id="PF13336"/>
    </source>
</evidence>
<gene>
    <name evidence="5" type="ORF">ADN01_06640</name>
</gene>
<protein>
    <submittedName>
        <fullName evidence="5">4-hydroxybutyrate CoA-transferase</fullName>
    </submittedName>
</protein>
<dbReference type="PANTHER" id="PTHR21432:SF20">
    <property type="entry name" value="ACETYL-COA HYDROLASE"/>
    <property type="match status" value="1"/>
</dbReference>
<sequence length="437" mass="47607">MDWQQKYASKIFTPDAAVQAVVQSGSRIFMTGNCSVPQELLAALVRHAPNVQDVEICQALAICAADYVSPEMEGHLRVNTLFISANVRKAVHEGRADFTPVLLSELPLLFQRRIIPLDAALIHVSPPDAHGFCTYGIESGLTKSAAEAAKVVIAEVNPHMPRMLGDTFIHLDDIDYLVPVNYPLAELRMGSEGDPEVVEKIAGHIAERIPDGATMQLGIGSIPDAVLNYLMSKKDLGLHTELFSDGVIRLVNAGVLTGARKSLHPGKIIAGFVIGSNELYQWANDNPLIELHRTEYVNSPFTIAKNDRMVAINSAIEIDLTGQVCADSIGPKLYSGVGGQLDFIYGASLSKDGLPIIALPSTTTLRDGTVISRITPMLKQGAGVVTSRNHVHYIATEYGMVDLYGKTIRQRTQLLISVAHPDFRDELTHQARKLNYL</sequence>
<dbReference type="Gene3D" id="3.40.1080.10">
    <property type="entry name" value="Glutaconate Coenzyme A-transferase"/>
    <property type="match status" value="1"/>
</dbReference>
<dbReference type="PATRIC" id="fig|229921.5.peg.2215"/>
<keyword evidence="6" id="KW-1185">Reference proteome</keyword>
<dbReference type="EMBL" id="LGCM01000027">
    <property type="protein sequence ID" value="KPL85047.1"/>
    <property type="molecule type" value="Genomic_DNA"/>
</dbReference>
<comment type="caution">
    <text evidence="5">The sequence shown here is derived from an EMBL/GenBank/DDBJ whole genome shotgun (WGS) entry which is preliminary data.</text>
</comment>
<dbReference type="OrthoDB" id="9801795at2"/>
<evidence type="ECO:0000313" key="6">
    <source>
        <dbReference type="Proteomes" id="UP000050501"/>
    </source>
</evidence>
<evidence type="ECO:0000256" key="1">
    <source>
        <dbReference type="ARBA" id="ARBA00009632"/>
    </source>
</evidence>
<evidence type="ECO:0000313" key="5">
    <source>
        <dbReference type="EMBL" id="KPL85047.1"/>
    </source>
</evidence>
<dbReference type="Gene3D" id="3.30.750.70">
    <property type="entry name" value="4-hydroxybutyrate coenzyme like domains"/>
    <property type="match status" value="1"/>
</dbReference>
<dbReference type="GO" id="GO:0008775">
    <property type="term" value="F:acetate CoA-transferase activity"/>
    <property type="evidence" value="ECO:0007669"/>
    <property type="project" value="InterPro"/>
</dbReference>
<name>A0A0P6Y695_9CHLR</name>
<feature type="domain" description="Acetyl-CoA hydrolase/transferase C-terminal" evidence="4">
    <location>
        <begin position="275"/>
        <end position="431"/>
    </location>
</feature>
<keyword evidence="2 5" id="KW-0808">Transferase</keyword>
<dbReference type="InterPro" id="IPR046433">
    <property type="entry name" value="ActCoA_hydro"/>
</dbReference>
<dbReference type="Pfam" id="PF13336">
    <property type="entry name" value="AcetylCoA_hyd_C"/>
    <property type="match status" value="1"/>
</dbReference>
<dbReference type="RefSeq" id="WP_062418527.1">
    <property type="nucleotide sequence ID" value="NZ_DF967974.1"/>
</dbReference>